<dbReference type="Proteomes" id="UP000186108">
    <property type="component" value="Chromosome"/>
</dbReference>
<accession>A0A1B1KF64</accession>
<name>A0A1B1KF64_RHOOP</name>
<evidence type="ECO:0000313" key="2">
    <source>
        <dbReference type="Proteomes" id="UP000186108"/>
    </source>
</evidence>
<gene>
    <name evidence="1" type="ORF">R1CP_33070</name>
</gene>
<proteinExistence type="predicted"/>
<dbReference type="EMBL" id="CP009111">
    <property type="protein sequence ID" value="ANS31237.1"/>
    <property type="molecule type" value="Genomic_DNA"/>
</dbReference>
<dbReference type="AlphaFoldDB" id="A0A1B1KF64"/>
<protein>
    <submittedName>
        <fullName evidence="1">Uncharacterized protein</fullName>
    </submittedName>
</protein>
<evidence type="ECO:0000313" key="1">
    <source>
        <dbReference type="EMBL" id="ANS31237.1"/>
    </source>
</evidence>
<reference evidence="1 2" key="1">
    <citation type="submission" date="2014-07" db="EMBL/GenBank/DDBJ databases">
        <authorList>
            <person name="Zhang J.E."/>
            <person name="Yang H."/>
            <person name="Guo J."/>
            <person name="Deng Z."/>
            <person name="Luo H."/>
            <person name="Luo M."/>
            <person name="Zhao B."/>
        </authorList>
    </citation>
    <scope>NUCLEOTIDE SEQUENCE [LARGE SCALE GENOMIC DNA]</scope>
    <source>
        <strain evidence="1 2">1CP</strain>
    </source>
</reference>
<sequence>MRPRTFAFEVLRSTQYPILYDVGYQYVSAHYI</sequence>
<organism evidence="1 2">
    <name type="scientific">Rhodococcus opacus</name>
    <name type="common">Nocardia opaca</name>
    <dbReference type="NCBI Taxonomy" id="37919"/>
    <lineage>
        <taxon>Bacteria</taxon>
        <taxon>Bacillati</taxon>
        <taxon>Actinomycetota</taxon>
        <taxon>Actinomycetes</taxon>
        <taxon>Mycobacteriales</taxon>
        <taxon>Nocardiaceae</taxon>
        <taxon>Rhodococcus</taxon>
    </lineage>
</organism>